<reference evidence="1" key="1">
    <citation type="submission" date="2020-05" db="EMBL/GenBank/DDBJ databases">
        <title>Large-scale comparative analyses of tick genomes elucidate their genetic diversity and vector capacities.</title>
        <authorList>
            <person name="Jia N."/>
            <person name="Wang J."/>
            <person name="Shi W."/>
            <person name="Du L."/>
            <person name="Sun Y."/>
            <person name="Zhan W."/>
            <person name="Jiang J."/>
            <person name="Wang Q."/>
            <person name="Zhang B."/>
            <person name="Ji P."/>
            <person name="Sakyi L.B."/>
            <person name="Cui X."/>
            <person name="Yuan T."/>
            <person name="Jiang B."/>
            <person name="Yang W."/>
            <person name="Lam T.T.-Y."/>
            <person name="Chang Q."/>
            <person name="Ding S."/>
            <person name="Wang X."/>
            <person name="Zhu J."/>
            <person name="Ruan X."/>
            <person name="Zhao L."/>
            <person name="Wei J."/>
            <person name="Que T."/>
            <person name="Du C."/>
            <person name="Cheng J."/>
            <person name="Dai P."/>
            <person name="Han X."/>
            <person name="Huang E."/>
            <person name="Gao Y."/>
            <person name="Liu J."/>
            <person name="Shao H."/>
            <person name="Ye R."/>
            <person name="Li L."/>
            <person name="Wei W."/>
            <person name="Wang X."/>
            <person name="Wang C."/>
            <person name="Yang T."/>
            <person name="Huo Q."/>
            <person name="Li W."/>
            <person name="Guo W."/>
            <person name="Chen H."/>
            <person name="Zhou L."/>
            <person name="Ni X."/>
            <person name="Tian J."/>
            <person name="Zhou Y."/>
            <person name="Sheng Y."/>
            <person name="Liu T."/>
            <person name="Pan Y."/>
            <person name="Xia L."/>
            <person name="Li J."/>
            <person name="Zhao F."/>
            <person name="Cao W."/>
        </authorList>
    </citation>
    <scope>NUCLEOTIDE SEQUENCE</scope>
    <source>
        <strain evidence="1">Dsil-2018</strain>
    </source>
</reference>
<keyword evidence="2" id="KW-1185">Reference proteome</keyword>
<dbReference type="Proteomes" id="UP000821865">
    <property type="component" value="Chromosome 11"/>
</dbReference>
<evidence type="ECO:0000313" key="1">
    <source>
        <dbReference type="EMBL" id="KAH7970895.1"/>
    </source>
</evidence>
<evidence type="ECO:0000313" key="2">
    <source>
        <dbReference type="Proteomes" id="UP000821865"/>
    </source>
</evidence>
<accession>A0ACB8DJI1</accession>
<name>A0ACB8DJI1_DERSI</name>
<sequence length="1032" mass="112944">MGHSPALWCARRPANGANQGCVFVRVARLTNTVARNSRRLRPAFEVVARPLSLQRLATRARALHVFSRDYAQRHEQRRASWLVSKPDSDAVSEAPSSQTPHRSSPWTSTGATPQLTPQATPSTLSRSKQSSWLSADTPKSTETRLQGEPDIPAATLDTFGTCLTAFEPTDKSTFQTASANIKATPDLSTRRRRNVPSGPGCDDDIDLAAIEAAGRRVRLFMGSLGALVVLFAVLVVVLPFFTEPLAMDSGPAVCGSPMCALYGLRLSTSVNESGEPCRDFYEFACGGWSQVHTDTSALRVMADAVLDQLVEKFHELSATSEGTQTAVKKAAILYETCEAMVRHGRDELPQFRKILDAVNLRWPRETHQPKLLDILINLAAEKGYAPVFELRYNASSHQLSIEPVYQLKRIFELRATQRDAGKYWGYFVVYCSVFGMTSPRKSVFDELDALESAAIPYIDDAYRAGKPVTRFFASLDNMASEMGGFGVEDWWKATNRHVGVVGSVNVTHWQALRVLGTLADTLGSASLFRCLEWWIVQDLGPWFHGELAALEYGGSRHAQDLRARQCLGLVERYMGLIAWAPVSTPAHVVDDVTHVVHAVWKAAVDSFGSAPNGKDGLAVLAPALPPVASFVTQKTVEKMALLYEHYPAMTKDSFAENFMKAMRTRHYLRSQFKRETVSFSPRMSMATASVEVYDSQERKMIMFPYALTSPLYEDGIVESVKFAGLGSKIADAIFRNATSAYRSSHGGQLPALLADSVACLRASYAEPNTDNGVATAELDHISRAFALESSWRAFRAEALLGSGGEDVRLKNFDGYSAEKTFFVTWCHVLCSTDEPGMAKRSCNEALKQSSNFARVFRCKKADAVGTHRLALPALPAGRHQRHCRRDAASAEALLPNRVCGACLECSCFADRLVFLWWSHSGAVAEFRCSAHGWEGDSPGPSGRGAVATTTTGRATPRGAAATQYAGAEDGERPPQIRCCFPRPVLCREDKGNDLVGGAARHTIDPPRNTVDALCEGGPRDYFPIGDAQDLAA</sequence>
<protein>
    <submittedName>
        <fullName evidence="1">Uncharacterized protein</fullName>
    </submittedName>
</protein>
<organism evidence="1 2">
    <name type="scientific">Dermacentor silvarum</name>
    <name type="common">Tick</name>
    <dbReference type="NCBI Taxonomy" id="543639"/>
    <lineage>
        <taxon>Eukaryota</taxon>
        <taxon>Metazoa</taxon>
        <taxon>Ecdysozoa</taxon>
        <taxon>Arthropoda</taxon>
        <taxon>Chelicerata</taxon>
        <taxon>Arachnida</taxon>
        <taxon>Acari</taxon>
        <taxon>Parasitiformes</taxon>
        <taxon>Ixodida</taxon>
        <taxon>Ixodoidea</taxon>
        <taxon>Ixodidae</taxon>
        <taxon>Rhipicephalinae</taxon>
        <taxon>Dermacentor</taxon>
    </lineage>
</organism>
<comment type="caution">
    <text evidence="1">The sequence shown here is derived from an EMBL/GenBank/DDBJ whole genome shotgun (WGS) entry which is preliminary data.</text>
</comment>
<proteinExistence type="predicted"/>
<dbReference type="EMBL" id="CM023480">
    <property type="protein sequence ID" value="KAH7970895.1"/>
    <property type="molecule type" value="Genomic_DNA"/>
</dbReference>
<gene>
    <name evidence="1" type="ORF">HPB49_016610</name>
</gene>